<accession>A0A1C7LQZ6</accession>
<name>A0A1C7LQZ6_GRIFR</name>
<evidence type="ECO:0000313" key="1">
    <source>
        <dbReference type="EMBL" id="OBZ65194.1"/>
    </source>
</evidence>
<dbReference type="OrthoDB" id="2751832at2759"/>
<keyword evidence="2" id="KW-1185">Reference proteome</keyword>
<sequence>MSHRALNNFDILLEIFEKIFTHTFIDRDERRTLARSARVCRSFSEPALRVLWRTLDGLNPACRLLITLKIFNINQSRYRNTTEEGFSALLPSEIPQQAWARFQQYASYVRTVRGVVEQSYSSIWIALASHIGNQPLFPCLQSITLGMCSSSCTKMLCFIAPSLDSLTICAESCGDQSLETFLDAVSIISPNAVWTLTTASPSLFHRVEFGRFSALRKMEVGFSSHAPDLFKKLSRLDYLNELVISHGDGMVPQIGRGCFAALQKIEILIHTGDPLPELLTNFSFPQLHSAHIAIGGPSDIAANRRILDRLCSGSPLLCIFMLHYEQWEATEHPLMELLEPLLALGE</sequence>
<organism evidence="1 2">
    <name type="scientific">Grifola frondosa</name>
    <name type="common">Maitake</name>
    <name type="synonym">Polyporus frondosus</name>
    <dbReference type="NCBI Taxonomy" id="5627"/>
    <lineage>
        <taxon>Eukaryota</taxon>
        <taxon>Fungi</taxon>
        <taxon>Dikarya</taxon>
        <taxon>Basidiomycota</taxon>
        <taxon>Agaricomycotina</taxon>
        <taxon>Agaricomycetes</taxon>
        <taxon>Polyporales</taxon>
        <taxon>Grifolaceae</taxon>
        <taxon>Grifola</taxon>
    </lineage>
</organism>
<protein>
    <recommendedName>
        <fullName evidence="3">F-box domain-containing protein</fullName>
    </recommendedName>
</protein>
<evidence type="ECO:0000313" key="2">
    <source>
        <dbReference type="Proteomes" id="UP000092993"/>
    </source>
</evidence>
<reference evidence="1 2" key="1">
    <citation type="submission" date="2016-03" db="EMBL/GenBank/DDBJ databases">
        <title>Whole genome sequencing of Grifola frondosa 9006-11.</title>
        <authorList>
            <person name="Min B."/>
            <person name="Park H."/>
            <person name="Kim J.-G."/>
            <person name="Cho H."/>
            <person name="Oh Y.-L."/>
            <person name="Kong W.-S."/>
            <person name="Choi I.-G."/>
        </authorList>
    </citation>
    <scope>NUCLEOTIDE SEQUENCE [LARGE SCALE GENOMIC DNA]</scope>
    <source>
        <strain evidence="1 2">9006-11</strain>
    </source>
</reference>
<comment type="caution">
    <text evidence="1">The sequence shown here is derived from an EMBL/GenBank/DDBJ whole genome shotgun (WGS) entry which is preliminary data.</text>
</comment>
<dbReference type="AlphaFoldDB" id="A0A1C7LQZ6"/>
<gene>
    <name evidence="1" type="ORF">A0H81_14849</name>
</gene>
<proteinExistence type="predicted"/>
<dbReference type="EMBL" id="LUGG01000052">
    <property type="protein sequence ID" value="OBZ65194.1"/>
    <property type="molecule type" value="Genomic_DNA"/>
</dbReference>
<evidence type="ECO:0008006" key="3">
    <source>
        <dbReference type="Google" id="ProtNLM"/>
    </source>
</evidence>
<dbReference type="Proteomes" id="UP000092993">
    <property type="component" value="Unassembled WGS sequence"/>
</dbReference>